<dbReference type="EC" id="3.1.-.-" evidence="21"/>
<comment type="subcellular location">
    <subcellularLocation>
        <location evidence="21">Nucleus</location>
    </subcellularLocation>
    <subcellularLocation>
        <location evidence="21">Mitochondrion</location>
    </subcellularLocation>
</comment>
<comment type="caution">
    <text evidence="27">The sequence shown here is derived from an EMBL/GenBank/DDBJ whole genome shotgun (WGS) entry which is preliminary data.</text>
</comment>
<feature type="compositionally biased region" description="Basic residues" evidence="22">
    <location>
        <begin position="1"/>
        <end position="10"/>
    </location>
</feature>
<dbReference type="InterPro" id="IPR041679">
    <property type="entry name" value="DNA2/NAM7-like_C"/>
</dbReference>
<dbReference type="FunFam" id="3.40.50.300:FF:000721">
    <property type="entry name" value="DNA replication ATP-dependent helicase/nuclease DNA2"/>
    <property type="match status" value="1"/>
</dbReference>
<dbReference type="Pfam" id="PF08696">
    <property type="entry name" value="Dna2"/>
    <property type="match status" value="1"/>
</dbReference>
<evidence type="ECO:0000256" key="6">
    <source>
        <dbReference type="ARBA" id="ARBA00022723"/>
    </source>
</evidence>
<keyword evidence="12 21" id="KW-0067">ATP-binding</keyword>
<feature type="compositionally biased region" description="Polar residues" evidence="22">
    <location>
        <begin position="78"/>
        <end position="93"/>
    </location>
</feature>
<comment type="similarity">
    <text evidence="2 21">Belongs to the DNA2/NAM7 helicase family.</text>
</comment>
<feature type="region of interest" description="Disordered" evidence="22">
    <location>
        <begin position="70"/>
        <end position="121"/>
    </location>
</feature>
<dbReference type="Gene3D" id="3.90.320.10">
    <property type="match status" value="1"/>
</dbReference>
<dbReference type="Pfam" id="PF13086">
    <property type="entry name" value="AAA_11"/>
    <property type="match status" value="2"/>
</dbReference>
<evidence type="ECO:0000313" key="28">
    <source>
        <dbReference type="Proteomes" id="UP001174136"/>
    </source>
</evidence>
<evidence type="ECO:0000259" key="26">
    <source>
        <dbReference type="Pfam" id="PF21123"/>
    </source>
</evidence>
<feature type="region of interest" description="Disordered" evidence="22">
    <location>
        <begin position="1"/>
        <end position="38"/>
    </location>
</feature>
<dbReference type="GO" id="GO:0005634">
    <property type="term" value="C:nucleus"/>
    <property type="evidence" value="ECO:0007669"/>
    <property type="project" value="UniProtKB-SubCell"/>
</dbReference>
<evidence type="ECO:0000313" key="27">
    <source>
        <dbReference type="EMBL" id="KAK0152964.1"/>
    </source>
</evidence>
<comment type="catalytic activity">
    <reaction evidence="20 21">
        <text>ATP + H2O = ADP + phosphate + H(+)</text>
        <dbReference type="Rhea" id="RHEA:13065"/>
        <dbReference type="ChEBI" id="CHEBI:15377"/>
        <dbReference type="ChEBI" id="CHEBI:15378"/>
        <dbReference type="ChEBI" id="CHEBI:30616"/>
        <dbReference type="ChEBI" id="CHEBI:43474"/>
        <dbReference type="ChEBI" id="CHEBI:456216"/>
        <dbReference type="EC" id="3.6.4.12"/>
    </reaction>
</comment>
<dbReference type="PANTHER" id="PTHR10887:SF433">
    <property type="entry name" value="DNA REPLICATION ATP-DEPENDENT HELICASE_NUCLEASE DNA2"/>
    <property type="match status" value="1"/>
</dbReference>
<dbReference type="InterPro" id="IPR045055">
    <property type="entry name" value="DNA2/NAM7-like"/>
</dbReference>
<dbReference type="GO" id="GO:0033567">
    <property type="term" value="P:DNA replication, Okazaki fragment processing"/>
    <property type="evidence" value="ECO:0007669"/>
    <property type="project" value="UniProtKB-UniRule"/>
</dbReference>
<accession>A0AA47N773</accession>
<protein>
    <recommendedName>
        <fullName evidence="21">DNA replication ATP-dependent helicase/nuclease</fullName>
        <ecNumber evidence="21">3.1.-.-</ecNumber>
        <ecNumber evidence="21">3.6.4.12</ecNumber>
    </recommendedName>
</protein>
<keyword evidence="11 21" id="KW-0347">Helicase</keyword>
<dbReference type="GO" id="GO:0051539">
    <property type="term" value="F:4 iron, 4 sulfur cluster binding"/>
    <property type="evidence" value="ECO:0007669"/>
    <property type="project" value="UniProtKB-UniRule"/>
</dbReference>
<dbReference type="Pfam" id="PF13087">
    <property type="entry name" value="AAA_12"/>
    <property type="match status" value="1"/>
</dbReference>
<feature type="domain" description="DNA2/NAM7 helicase helicase" evidence="24">
    <location>
        <begin position="1044"/>
        <end position="1110"/>
    </location>
</feature>
<dbReference type="EC" id="3.6.4.12" evidence="21"/>
<evidence type="ECO:0000259" key="24">
    <source>
        <dbReference type="Pfam" id="PF13086"/>
    </source>
</evidence>
<dbReference type="EMBL" id="JAOPHQ010000876">
    <property type="protein sequence ID" value="KAK0152964.1"/>
    <property type="molecule type" value="Genomic_DNA"/>
</dbReference>
<dbReference type="GO" id="GO:0005739">
    <property type="term" value="C:mitochondrion"/>
    <property type="evidence" value="ECO:0007669"/>
    <property type="project" value="UniProtKB-SubCell"/>
</dbReference>
<dbReference type="GO" id="GO:0005524">
    <property type="term" value="F:ATP binding"/>
    <property type="evidence" value="ECO:0007669"/>
    <property type="project" value="UniProtKB-UniRule"/>
</dbReference>
<keyword evidence="17 21" id="KW-0234">DNA repair</keyword>
<dbReference type="SUPFAM" id="SSF52540">
    <property type="entry name" value="P-loop containing nucleoside triphosphate hydrolases"/>
    <property type="match status" value="1"/>
</dbReference>
<dbReference type="InterPro" id="IPR027417">
    <property type="entry name" value="P-loop_NTPase"/>
</dbReference>
<dbReference type="InterPro" id="IPR047187">
    <property type="entry name" value="SF1_C_Upf1"/>
</dbReference>
<proteinExistence type="inferred from homology"/>
<evidence type="ECO:0000259" key="25">
    <source>
        <dbReference type="Pfam" id="PF13087"/>
    </source>
</evidence>
<evidence type="ECO:0000256" key="14">
    <source>
        <dbReference type="ARBA" id="ARBA00023014"/>
    </source>
</evidence>
<evidence type="ECO:0000256" key="16">
    <source>
        <dbReference type="ARBA" id="ARBA00023128"/>
    </source>
</evidence>
<evidence type="ECO:0000256" key="15">
    <source>
        <dbReference type="ARBA" id="ARBA00023125"/>
    </source>
</evidence>
<keyword evidence="16 21" id="KW-0496">Mitochondrion</keyword>
<keyword evidence="7 21" id="KW-0547">Nucleotide-binding</keyword>
<dbReference type="FunFam" id="3.40.50.300:FF:000915">
    <property type="entry name" value="DNA replication ATP-dependent helicase/nuclease DNA2"/>
    <property type="match status" value="1"/>
</dbReference>
<evidence type="ECO:0000256" key="19">
    <source>
        <dbReference type="ARBA" id="ARBA00023268"/>
    </source>
</evidence>
<keyword evidence="19 21" id="KW-0511">Multifunctional enzyme</keyword>
<organism evidence="27 28">
    <name type="scientific">Merluccius polli</name>
    <name type="common">Benguela hake</name>
    <name type="synonym">Merluccius cadenati</name>
    <dbReference type="NCBI Taxonomy" id="89951"/>
    <lineage>
        <taxon>Eukaryota</taxon>
        <taxon>Metazoa</taxon>
        <taxon>Chordata</taxon>
        <taxon>Craniata</taxon>
        <taxon>Vertebrata</taxon>
        <taxon>Euteleostomi</taxon>
        <taxon>Actinopterygii</taxon>
        <taxon>Neopterygii</taxon>
        <taxon>Teleostei</taxon>
        <taxon>Neoteleostei</taxon>
        <taxon>Acanthomorphata</taxon>
        <taxon>Zeiogadaria</taxon>
        <taxon>Gadariae</taxon>
        <taxon>Gadiformes</taxon>
        <taxon>Gadoidei</taxon>
        <taxon>Merlucciidae</taxon>
        <taxon>Merluccius</taxon>
    </lineage>
</organism>
<sequence>MDLTKLKKTKVTTGGQRNLLSFSTSKQEGSTSTTKTEALSRIGKTFPTLSPTKRSILGVLENIQPSSPELLLSVPETPDSQIRPTSALTSRDTGPSPKPRKEAPSLGKSPLCRSPRSRRVDVRRKMRLAGERQNMAEETLGSGKRLFSPEDLLSAKRPRTSNIEVTHYATGRRTGDPVETIPAKQCFSEGCFETERSGEIQSSELSSVTLIDVQQNMSSLKLLSEMGVSPNLSQKESVFTNITEQRDTMAEVSVTVPSPQLVTCTLSMADGYPTSHAVTTHINDIIKGAAEVTDPAVTSSEGDSCAVTSSDLAPLEFPLDEKWFEDEMEQISDLVEQKKAKVSRVPDHVILSGGINNRYWVLEVEERPGQKILTITCSKTLQPTETCLLKGGWEGSPVSCGSVVHLEGQCVSGCWLVDLEQGFLVLLPDVLISGTSISNSIRCMRRAVLSEMFKSFDGGSKQMLNGTIVHEVFQKAAMAKDFSMEKLSALADQALHSPQHLGDMYSLGVTQEEMKQELQDYLPSLRGWANDYLHPSTPKPIPLQIPSKSRGASSWGKQAPLPVYTVTELADIEENMWSPRFGLKGKIDVTTHVRVHKTGRDGRRVTQERVMPLELKTGKETNSIEHRSQVILYTLMLLERHVDSEAGLLLYLKTGNLHPVAAGHMDRRELLKLRNTLAHHLGNVVGKGAGRSRLSPLPDVLANRQICQYCPQRRNCALYERVVEHSSSSDVPQDAVTDFLLEETGHLAGPHLSYFSHWLLLCCLEATTMENKNDRRHVWLQTAEQREKSGGAVGNLQIIGPVTVQSEGVFLHRFQRRTPTSRQEIGGGLADGDRIVVSDQEGRLVGLATGYMCDVAKTSVGCTLDRDLSKFSDVSFRLDHDEGVVGLSTHLTNLSRLMEHSPDCERLRELVVDLRPPQFISNLSSVLPREAKDTVANILKGLNKPQKQAMKKVLLSKDYTLIVGMPGTGKTTTICTLVRILHACGFSVLLTSYTHSAVDNILLKLKRFRVGFLRLGRGQKVHPEILPYTESERRKGVDTLSELEQLYNKELVVATTCMGTKHPIFTRRQFDFCIVDEASQISQPVCLGPLFYVKRFVLVGDHQQLPPIVQNQEARSMGMDESLFKRLELHSEAVVHLNVQYRMNRQIMSLSNCLMYDGRLECGSERTASALLALPFLVSVQSELSSHYEATPQDLAWVQAALLPSNPVCFLDASQVPAYETVEQGGVSNYNEAALIHTLLSLLIKAGCKASEVGVIAPYRQQLKSISALLRSPAFSGVEVNTVDKYQGRDKSVIMLSFVRSTKEEGNLGELLKDWRRLNVAVTRAKHKLLMVGSAATIRRYAPLEKLLNHLQQENMISFYEELLCRP</sequence>
<evidence type="ECO:0000256" key="13">
    <source>
        <dbReference type="ARBA" id="ARBA00023004"/>
    </source>
</evidence>
<evidence type="ECO:0000256" key="5">
    <source>
        <dbReference type="ARBA" id="ARBA00022722"/>
    </source>
</evidence>
<keyword evidence="9 21" id="KW-0227">DNA damage</keyword>
<evidence type="ECO:0000259" key="23">
    <source>
        <dbReference type="Pfam" id="PF08696"/>
    </source>
</evidence>
<evidence type="ECO:0000256" key="11">
    <source>
        <dbReference type="ARBA" id="ARBA00022806"/>
    </source>
</evidence>
<name>A0AA47N773_MERPO</name>
<keyword evidence="6 21" id="KW-0479">Metal-binding</keyword>
<dbReference type="CDD" id="cd18808">
    <property type="entry name" value="SF1_C_Upf1"/>
    <property type="match status" value="1"/>
</dbReference>
<dbReference type="GO" id="GO:0017108">
    <property type="term" value="F:5'-flap endonuclease activity"/>
    <property type="evidence" value="ECO:0007669"/>
    <property type="project" value="UniProtKB-UniRule"/>
</dbReference>
<feature type="domain" description="DNA2/NAM7 helicase-like C-terminal" evidence="25">
    <location>
        <begin position="1119"/>
        <end position="1335"/>
    </location>
</feature>
<comment type="cofactor">
    <cofactor evidence="1">
        <name>[4Fe-4S] cluster</name>
        <dbReference type="ChEBI" id="CHEBI:49883"/>
    </cofactor>
</comment>
<evidence type="ECO:0000256" key="9">
    <source>
        <dbReference type="ARBA" id="ARBA00022763"/>
    </source>
</evidence>
<evidence type="ECO:0000256" key="4">
    <source>
        <dbReference type="ARBA" id="ARBA00022705"/>
    </source>
</evidence>
<feature type="domain" description="DNA2/NAM7 helicase helicase" evidence="24">
    <location>
        <begin position="942"/>
        <end position="1031"/>
    </location>
</feature>
<dbReference type="InterPro" id="IPR026851">
    <property type="entry name" value="Dna2/JHS1_DEXXQ-box"/>
</dbReference>
<gene>
    <name evidence="27" type="primary">DNA2</name>
    <name evidence="27" type="ORF">N1851_005369</name>
</gene>
<reference evidence="27" key="1">
    <citation type="journal article" date="2023" name="Front. Mar. Sci.">
        <title>A new Merluccius polli reference genome to investigate the effects of global change in West African waters.</title>
        <authorList>
            <person name="Mateo J.L."/>
            <person name="Blanco-Fernandez C."/>
            <person name="Garcia-Vazquez E."/>
            <person name="Machado-Schiaffino G."/>
        </authorList>
    </citation>
    <scope>NUCLEOTIDE SEQUENCE</scope>
    <source>
        <strain evidence="27">C29</strain>
        <tissue evidence="27">Fin</tissue>
    </source>
</reference>
<evidence type="ECO:0000256" key="12">
    <source>
        <dbReference type="ARBA" id="ARBA00022840"/>
    </source>
</evidence>
<dbReference type="GO" id="GO:0003677">
    <property type="term" value="F:DNA binding"/>
    <property type="evidence" value="ECO:0007669"/>
    <property type="project" value="UniProtKB-UniRule"/>
</dbReference>
<evidence type="ECO:0000256" key="10">
    <source>
        <dbReference type="ARBA" id="ARBA00022801"/>
    </source>
</evidence>
<keyword evidence="5 21" id="KW-0540">Nuclease</keyword>
<dbReference type="GO" id="GO:0006281">
    <property type="term" value="P:DNA repair"/>
    <property type="evidence" value="ECO:0007669"/>
    <property type="project" value="UniProtKB-KW"/>
</dbReference>
<dbReference type="Proteomes" id="UP001174136">
    <property type="component" value="Unassembled WGS sequence"/>
</dbReference>
<evidence type="ECO:0000256" key="1">
    <source>
        <dbReference type="ARBA" id="ARBA00001966"/>
    </source>
</evidence>
<dbReference type="CDD" id="cd22318">
    <property type="entry name" value="DNA2_N-like"/>
    <property type="match status" value="1"/>
</dbReference>
<dbReference type="InterPro" id="IPR041677">
    <property type="entry name" value="DNA2/NAM7_AAA_11"/>
</dbReference>
<evidence type="ECO:0000256" key="21">
    <source>
        <dbReference type="RuleBase" id="RU367041"/>
    </source>
</evidence>
<evidence type="ECO:0000256" key="18">
    <source>
        <dbReference type="ARBA" id="ARBA00023242"/>
    </source>
</evidence>
<keyword evidence="28" id="KW-1185">Reference proteome</keyword>
<evidence type="ECO:0000256" key="8">
    <source>
        <dbReference type="ARBA" id="ARBA00022759"/>
    </source>
</evidence>
<evidence type="ECO:0000256" key="22">
    <source>
        <dbReference type="SAM" id="MobiDB-lite"/>
    </source>
</evidence>
<keyword evidence="3 21" id="KW-0004">4Fe-4S</keyword>
<dbReference type="PANTHER" id="PTHR10887">
    <property type="entry name" value="DNA2/NAM7 HELICASE FAMILY"/>
    <property type="match status" value="1"/>
</dbReference>
<feature type="domain" description="DNA replication factor Dna2 N-terminal" evidence="23">
    <location>
        <begin position="382"/>
        <end position="592"/>
    </location>
</feature>
<keyword evidence="15 21" id="KW-0238">DNA-binding</keyword>
<dbReference type="Gene3D" id="3.40.50.300">
    <property type="entry name" value="P-loop containing nucleotide triphosphate hydrolases"/>
    <property type="match status" value="2"/>
</dbReference>
<keyword evidence="14 21" id="KW-0411">Iron-sulfur</keyword>
<evidence type="ECO:0000256" key="3">
    <source>
        <dbReference type="ARBA" id="ARBA00022485"/>
    </source>
</evidence>
<evidence type="ECO:0000256" key="2">
    <source>
        <dbReference type="ARBA" id="ARBA00007913"/>
    </source>
</evidence>
<dbReference type="GO" id="GO:0017116">
    <property type="term" value="F:single-stranded DNA helicase activity"/>
    <property type="evidence" value="ECO:0007669"/>
    <property type="project" value="UniProtKB-UniRule"/>
</dbReference>
<dbReference type="GO" id="GO:0071932">
    <property type="term" value="P:replication fork reversal"/>
    <property type="evidence" value="ECO:0007669"/>
    <property type="project" value="TreeGrafter"/>
</dbReference>
<keyword evidence="13 21" id="KW-0408">Iron</keyword>
<dbReference type="CDD" id="cd18041">
    <property type="entry name" value="DEXXQc_DNA2"/>
    <property type="match status" value="1"/>
</dbReference>
<dbReference type="InterPro" id="IPR014808">
    <property type="entry name" value="DNA_replication_fac_Dna2_N"/>
</dbReference>
<dbReference type="GO" id="GO:0046872">
    <property type="term" value="F:metal ion binding"/>
    <property type="evidence" value="ECO:0007669"/>
    <property type="project" value="UniProtKB-UniRule"/>
</dbReference>
<keyword evidence="4 21" id="KW-0235">DNA replication</keyword>
<evidence type="ECO:0000256" key="17">
    <source>
        <dbReference type="ARBA" id="ARBA00023204"/>
    </source>
</evidence>
<keyword evidence="10 21" id="KW-0378">Hydrolase</keyword>
<keyword evidence="18 21" id="KW-0539">Nucleus</keyword>
<dbReference type="InterPro" id="IPR011604">
    <property type="entry name" value="PDDEXK-like_dom_sf"/>
</dbReference>
<dbReference type="Pfam" id="PF21123">
    <property type="entry name" value="Dna2_Rift"/>
    <property type="match status" value="1"/>
</dbReference>
<dbReference type="InterPro" id="IPR048459">
    <property type="entry name" value="DNA2_Rift"/>
</dbReference>
<evidence type="ECO:0000256" key="7">
    <source>
        <dbReference type="ARBA" id="ARBA00022741"/>
    </source>
</evidence>
<dbReference type="FunFam" id="3.40.50.300:FF:000789">
    <property type="entry name" value="DNA replication ATP-dependent helicase/nuclease DNA2"/>
    <property type="match status" value="1"/>
</dbReference>
<keyword evidence="8" id="KW-0255">Endonuclease</keyword>
<comment type="function">
    <text evidence="21">Key enzyme involved in DNA replication and DNA repair. Involved in Okazaki fragments processing by cleaving long flaps that escape FEN1: flaps that are longer than 27 nucleotides are coated by replication protein A complex (RPA), leading to recruit DNA2 which cleaves the flap until it is too short to bind RPA and becomes a substrate for FEN1. Also involved in 5'-end resection of DNA during double-strand break (DSB) repair by mediating the cleavage of 5'-ssDNA.</text>
</comment>
<evidence type="ECO:0000256" key="20">
    <source>
        <dbReference type="ARBA" id="ARBA00047995"/>
    </source>
</evidence>
<feature type="compositionally biased region" description="Polar residues" evidence="22">
    <location>
        <begin position="14"/>
        <end position="37"/>
    </location>
</feature>
<feature type="domain" description="DNA2 rift barrel" evidence="26">
    <location>
        <begin position="783"/>
        <end position="882"/>
    </location>
</feature>